<dbReference type="PROSITE" id="PS00463">
    <property type="entry name" value="ZN2_CY6_FUNGAL_1"/>
    <property type="match status" value="1"/>
</dbReference>
<dbReference type="HOGENOM" id="CLU_008362_0_0_1"/>
<dbReference type="OrthoDB" id="40579at2759"/>
<name>A0A072P7K2_9EURO</name>
<dbReference type="PROSITE" id="PS50048">
    <property type="entry name" value="ZN2_CY6_FUNGAL_2"/>
    <property type="match status" value="1"/>
</dbReference>
<keyword evidence="6" id="KW-0539">Nucleus</keyword>
<feature type="region of interest" description="Disordered" evidence="7">
    <location>
        <begin position="58"/>
        <end position="121"/>
    </location>
</feature>
<dbReference type="SMART" id="SM00066">
    <property type="entry name" value="GAL4"/>
    <property type="match status" value="1"/>
</dbReference>
<proteinExistence type="predicted"/>
<evidence type="ECO:0000256" key="4">
    <source>
        <dbReference type="ARBA" id="ARBA00023125"/>
    </source>
</evidence>
<dbReference type="PANTHER" id="PTHR47660:SF2">
    <property type="entry name" value="TRANSCRIPTION FACTOR WITH C2H2 AND ZN(2)-CYS(6) DNA BINDING DOMAIN (EUROFUNG)"/>
    <property type="match status" value="1"/>
</dbReference>
<evidence type="ECO:0000256" key="2">
    <source>
        <dbReference type="ARBA" id="ARBA00022833"/>
    </source>
</evidence>
<dbReference type="InterPro" id="IPR036864">
    <property type="entry name" value="Zn2-C6_fun-type_DNA-bd_sf"/>
</dbReference>
<evidence type="ECO:0000256" key="1">
    <source>
        <dbReference type="ARBA" id="ARBA00022723"/>
    </source>
</evidence>
<evidence type="ECO:0000259" key="8">
    <source>
        <dbReference type="PROSITE" id="PS50048"/>
    </source>
</evidence>
<dbReference type="GO" id="GO:0003677">
    <property type="term" value="F:DNA binding"/>
    <property type="evidence" value="ECO:0007669"/>
    <property type="project" value="UniProtKB-KW"/>
</dbReference>
<dbReference type="AlphaFoldDB" id="A0A072P7K2"/>
<keyword evidence="3" id="KW-0805">Transcription regulation</keyword>
<dbReference type="Pfam" id="PF00172">
    <property type="entry name" value="Zn_clus"/>
    <property type="match status" value="1"/>
</dbReference>
<dbReference type="SUPFAM" id="SSF57701">
    <property type="entry name" value="Zn2/Cys6 DNA-binding domain"/>
    <property type="match status" value="1"/>
</dbReference>
<protein>
    <recommendedName>
        <fullName evidence="8">Zn(2)-C6 fungal-type domain-containing protein</fullName>
    </recommendedName>
</protein>
<dbReference type="PANTHER" id="PTHR47660">
    <property type="entry name" value="TRANSCRIPTION FACTOR WITH C2H2 AND ZN(2)-CYS(6) DNA BINDING DOMAIN (EUROFUNG)-RELATED-RELATED"/>
    <property type="match status" value="1"/>
</dbReference>
<feature type="compositionally biased region" description="Low complexity" evidence="7">
    <location>
        <begin position="106"/>
        <end position="119"/>
    </location>
</feature>
<keyword evidence="1" id="KW-0479">Metal-binding</keyword>
<dbReference type="Gene3D" id="4.10.240.10">
    <property type="entry name" value="Zn(2)-C6 fungal-type DNA-binding domain"/>
    <property type="match status" value="1"/>
</dbReference>
<reference evidence="9 10" key="1">
    <citation type="submission" date="2013-03" db="EMBL/GenBank/DDBJ databases">
        <title>The Genome Sequence of Exophiala aquamarina CBS 119918.</title>
        <authorList>
            <consortium name="The Broad Institute Genomics Platform"/>
            <person name="Cuomo C."/>
            <person name="de Hoog S."/>
            <person name="Gorbushina A."/>
            <person name="Walker B."/>
            <person name="Young S.K."/>
            <person name="Zeng Q."/>
            <person name="Gargeya S."/>
            <person name="Fitzgerald M."/>
            <person name="Haas B."/>
            <person name="Abouelleil A."/>
            <person name="Allen A.W."/>
            <person name="Alvarado L."/>
            <person name="Arachchi H.M."/>
            <person name="Berlin A.M."/>
            <person name="Chapman S.B."/>
            <person name="Gainer-Dewar J."/>
            <person name="Goldberg J."/>
            <person name="Griggs A."/>
            <person name="Gujja S."/>
            <person name="Hansen M."/>
            <person name="Howarth C."/>
            <person name="Imamovic A."/>
            <person name="Ireland A."/>
            <person name="Larimer J."/>
            <person name="McCowan C."/>
            <person name="Murphy C."/>
            <person name="Pearson M."/>
            <person name="Poon T.W."/>
            <person name="Priest M."/>
            <person name="Roberts A."/>
            <person name="Saif S."/>
            <person name="Shea T."/>
            <person name="Sisk P."/>
            <person name="Sykes S."/>
            <person name="Wortman J."/>
            <person name="Nusbaum C."/>
            <person name="Birren B."/>
        </authorList>
    </citation>
    <scope>NUCLEOTIDE SEQUENCE [LARGE SCALE GENOMIC DNA]</scope>
    <source>
        <strain evidence="9 10">CBS 119918</strain>
    </source>
</reference>
<feature type="domain" description="Zn(2)-C6 fungal-type" evidence="8">
    <location>
        <begin position="21"/>
        <end position="49"/>
    </location>
</feature>
<dbReference type="VEuPathDB" id="FungiDB:A1O9_12230"/>
<keyword evidence="10" id="KW-1185">Reference proteome</keyword>
<dbReference type="InterPro" id="IPR007219">
    <property type="entry name" value="XnlR_reg_dom"/>
</dbReference>
<dbReference type="CDD" id="cd00067">
    <property type="entry name" value="GAL4"/>
    <property type="match status" value="1"/>
</dbReference>
<dbReference type="RefSeq" id="XP_013254185.1">
    <property type="nucleotide sequence ID" value="XM_013398731.1"/>
</dbReference>
<evidence type="ECO:0000256" key="7">
    <source>
        <dbReference type="SAM" id="MobiDB-lite"/>
    </source>
</evidence>
<dbReference type="Pfam" id="PF04082">
    <property type="entry name" value="Fungal_trans"/>
    <property type="match status" value="1"/>
</dbReference>
<dbReference type="InterPro" id="IPR001138">
    <property type="entry name" value="Zn2Cys6_DnaBD"/>
</dbReference>
<dbReference type="EMBL" id="AMGV01000022">
    <property type="protein sequence ID" value="KEF51595.1"/>
    <property type="molecule type" value="Genomic_DNA"/>
</dbReference>
<comment type="caution">
    <text evidence="9">The sequence shown here is derived from an EMBL/GenBank/DDBJ whole genome shotgun (WGS) entry which is preliminary data.</text>
</comment>
<accession>A0A072P7K2</accession>
<dbReference type="GO" id="GO:0006351">
    <property type="term" value="P:DNA-templated transcription"/>
    <property type="evidence" value="ECO:0007669"/>
    <property type="project" value="InterPro"/>
</dbReference>
<keyword evidence="5" id="KW-0804">Transcription</keyword>
<organism evidence="9 10">
    <name type="scientific">Exophiala aquamarina CBS 119918</name>
    <dbReference type="NCBI Taxonomy" id="1182545"/>
    <lineage>
        <taxon>Eukaryota</taxon>
        <taxon>Fungi</taxon>
        <taxon>Dikarya</taxon>
        <taxon>Ascomycota</taxon>
        <taxon>Pezizomycotina</taxon>
        <taxon>Eurotiomycetes</taxon>
        <taxon>Chaetothyriomycetidae</taxon>
        <taxon>Chaetothyriales</taxon>
        <taxon>Herpotrichiellaceae</taxon>
        <taxon>Exophiala</taxon>
    </lineage>
</organism>
<dbReference type="Proteomes" id="UP000027920">
    <property type="component" value="Unassembled WGS sequence"/>
</dbReference>
<evidence type="ECO:0000256" key="6">
    <source>
        <dbReference type="ARBA" id="ARBA00023242"/>
    </source>
</evidence>
<dbReference type="GeneID" id="25287124"/>
<dbReference type="GO" id="GO:0008270">
    <property type="term" value="F:zinc ion binding"/>
    <property type="evidence" value="ECO:0007669"/>
    <property type="project" value="InterPro"/>
</dbReference>
<evidence type="ECO:0000256" key="3">
    <source>
        <dbReference type="ARBA" id="ARBA00023015"/>
    </source>
</evidence>
<gene>
    <name evidence="9" type="ORF">A1O9_12230</name>
</gene>
<evidence type="ECO:0000256" key="5">
    <source>
        <dbReference type="ARBA" id="ARBA00023163"/>
    </source>
</evidence>
<keyword evidence="2" id="KW-0862">Zinc</keyword>
<evidence type="ECO:0000313" key="9">
    <source>
        <dbReference type="EMBL" id="KEF51595.1"/>
    </source>
</evidence>
<dbReference type="GO" id="GO:0000981">
    <property type="term" value="F:DNA-binding transcription factor activity, RNA polymerase II-specific"/>
    <property type="evidence" value="ECO:0007669"/>
    <property type="project" value="InterPro"/>
</dbReference>
<keyword evidence="4" id="KW-0238">DNA-binding</keyword>
<dbReference type="STRING" id="1182545.A0A072P7K2"/>
<evidence type="ECO:0000313" key="10">
    <source>
        <dbReference type="Proteomes" id="UP000027920"/>
    </source>
</evidence>
<sequence length="957" mass="106613">MTEDTNVISVDPTARRRNVAACLQCAKTKTKCDKDYPCSRCLRKGIPCVPRLARTTKLARETSPPAGPSGELSETLNAGGKGGTSAHYSTNLCPPPAVTSGGGDPSNTQTLTSSSSPTSVVARGGMWFDERTNTLQRSRTGTTPADESAIALEAECNEAELNLPIDANPNFELSATPTFPQLPSVPFALSEHGQHLSFKSPVSLPAPLSMVDSPNDAIHNLQTYGLLLNHGTQEVAPEVSVGSKNFIEKFQAHSTLSDTSFFALDAMTDYSKLQVLDPSDLGFFDGSINLQGAFNIPADSSSMLDPIVSFGETVTLPPAHENDRPPDLDYWNIFQCTPSLNDSPPHVNRAYVAQLERNFRAPGPWSTMPNDWRERLLPPEERFTNVPLSDETRERMIVIAQTFLRLTLDSHGVGINATPNNLLAQEPPYHHSGCLSMPPTKVLYAYLETFLASFEPYYPLCPARALNPNKLAASSNEKGATLLLLLMVAYGAMKEPAAKARYLSASILEIARLSILDHLEKDHTSSRRVLTMHCGLLSTVQEAFGGEKWHMDIGMGQRHAFFTMMRHASFFRWSDPKHWLNTHNNDLHTTWKGWMEKESISRLAYSWVLADQEISLVFDSQPILKITELEVSLPADDSLWLATNASDWAKNLGAREGMVENMGGLLSKQQQPSLRQLFQSLLEDRLSHVKRPLQILHMRLLLYPIQILVYQQSQLQACFPTQNLATKGSKRALEISYAVRSNDIECLLQRWKQYFDNLPHAQIRLRMMRQAALIIYHLICLDVHVSIADIERFTRGEAAAFSSADLCYFDDHWLQCPEAVIVHSGQILGLTRQTEPELRPLWWGAAVYRAAIALWICGVFRSRGRIKSHMYVANSSTRTVPVDTTDDHEPTMQAYLNERRGTPCLTRQDGTRVSLDDPAVILDVCIETLDCGPVVTKFCQGAKWKLKTLRKAWEALS</sequence>